<feature type="transmembrane region" description="Helical" evidence="7">
    <location>
        <begin position="267"/>
        <end position="290"/>
    </location>
</feature>
<keyword evidence="4 7" id="KW-1133">Transmembrane helix</keyword>
<dbReference type="Proteomes" id="UP000266841">
    <property type="component" value="Unassembled WGS sequence"/>
</dbReference>
<evidence type="ECO:0000256" key="7">
    <source>
        <dbReference type="SAM" id="Phobius"/>
    </source>
</evidence>
<keyword evidence="10" id="KW-1185">Reference proteome</keyword>
<reference evidence="9 10" key="1">
    <citation type="journal article" date="2012" name="Genome Biol.">
        <title>Genome and low-iron response of an oceanic diatom adapted to chronic iron limitation.</title>
        <authorList>
            <person name="Lommer M."/>
            <person name="Specht M."/>
            <person name="Roy A.S."/>
            <person name="Kraemer L."/>
            <person name="Andreson R."/>
            <person name="Gutowska M.A."/>
            <person name="Wolf J."/>
            <person name="Bergner S.V."/>
            <person name="Schilhabel M.B."/>
            <person name="Klostermeier U.C."/>
            <person name="Beiko R.G."/>
            <person name="Rosenstiel P."/>
            <person name="Hippler M."/>
            <person name="Laroche J."/>
        </authorList>
    </citation>
    <scope>NUCLEOTIDE SEQUENCE [LARGE SCALE GENOMIC DNA]</scope>
    <source>
        <strain evidence="9 10">CCMP1005</strain>
    </source>
</reference>
<keyword evidence="3 7" id="KW-0812">Transmembrane</keyword>
<evidence type="ECO:0000313" key="10">
    <source>
        <dbReference type="Proteomes" id="UP000266841"/>
    </source>
</evidence>
<dbReference type="eggNOG" id="ENOG502S191">
    <property type="taxonomic scope" value="Eukaryota"/>
</dbReference>
<dbReference type="OMA" id="MYVYRIG"/>
<comment type="subcellular location">
    <subcellularLocation>
        <location evidence="1">Cell membrane</location>
        <topology evidence="1">Multi-pass membrane protein</topology>
    </subcellularLocation>
</comment>
<comment type="caution">
    <text evidence="9">The sequence shown here is derived from an EMBL/GenBank/DDBJ whole genome shotgun (WGS) entry which is preliminary data.</text>
</comment>
<feature type="domain" description="EamA" evidence="8">
    <location>
        <begin position="61"/>
        <end position="212"/>
    </location>
</feature>
<feature type="transmembrane region" description="Helical" evidence="7">
    <location>
        <begin position="310"/>
        <end position="330"/>
    </location>
</feature>
<dbReference type="GO" id="GO:0005886">
    <property type="term" value="C:plasma membrane"/>
    <property type="evidence" value="ECO:0007669"/>
    <property type="project" value="UniProtKB-SubCell"/>
</dbReference>
<feature type="region of interest" description="Disordered" evidence="6">
    <location>
        <begin position="1"/>
        <end position="53"/>
    </location>
</feature>
<feature type="transmembrane region" description="Helical" evidence="7">
    <location>
        <begin position="196"/>
        <end position="215"/>
    </location>
</feature>
<evidence type="ECO:0000256" key="5">
    <source>
        <dbReference type="ARBA" id="ARBA00023136"/>
    </source>
</evidence>
<dbReference type="OrthoDB" id="511355at2759"/>
<dbReference type="PANTHER" id="PTHR42920">
    <property type="entry name" value="OS03G0707200 PROTEIN-RELATED"/>
    <property type="match status" value="1"/>
</dbReference>
<evidence type="ECO:0000256" key="3">
    <source>
        <dbReference type="ARBA" id="ARBA00022692"/>
    </source>
</evidence>
<dbReference type="EMBL" id="AGNL01012858">
    <property type="protein sequence ID" value="EJK67646.1"/>
    <property type="molecule type" value="Genomic_DNA"/>
</dbReference>
<evidence type="ECO:0000256" key="2">
    <source>
        <dbReference type="ARBA" id="ARBA00022475"/>
    </source>
</evidence>
<organism evidence="9 10">
    <name type="scientific">Thalassiosira oceanica</name>
    <name type="common">Marine diatom</name>
    <dbReference type="NCBI Taxonomy" id="159749"/>
    <lineage>
        <taxon>Eukaryota</taxon>
        <taxon>Sar</taxon>
        <taxon>Stramenopiles</taxon>
        <taxon>Ochrophyta</taxon>
        <taxon>Bacillariophyta</taxon>
        <taxon>Coscinodiscophyceae</taxon>
        <taxon>Thalassiosirophycidae</taxon>
        <taxon>Thalassiosirales</taxon>
        <taxon>Thalassiosiraceae</taxon>
        <taxon>Thalassiosira</taxon>
    </lineage>
</organism>
<gene>
    <name evidence="9" type="ORF">THAOC_11292</name>
</gene>
<feature type="transmembrane region" description="Helical" evidence="7">
    <location>
        <begin position="95"/>
        <end position="118"/>
    </location>
</feature>
<feature type="transmembrane region" description="Helical" evidence="7">
    <location>
        <begin position="63"/>
        <end position="83"/>
    </location>
</feature>
<dbReference type="SUPFAM" id="SSF103481">
    <property type="entry name" value="Multidrug resistance efflux transporter EmrE"/>
    <property type="match status" value="2"/>
</dbReference>
<evidence type="ECO:0000256" key="1">
    <source>
        <dbReference type="ARBA" id="ARBA00004651"/>
    </source>
</evidence>
<evidence type="ECO:0000256" key="4">
    <source>
        <dbReference type="ARBA" id="ARBA00022989"/>
    </source>
</evidence>
<name>K0T2X7_THAOC</name>
<proteinExistence type="predicted"/>
<accession>K0T2X7</accession>
<protein>
    <recommendedName>
        <fullName evidence="8">EamA domain-containing protein</fullName>
    </recommendedName>
</protein>
<evidence type="ECO:0000313" key="9">
    <source>
        <dbReference type="EMBL" id="EJK67646.1"/>
    </source>
</evidence>
<evidence type="ECO:0000259" key="8">
    <source>
        <dbReference type="Pfam" id="PF00892"/>
    </source>
</evidence>
<keyword evidence="2" id="KW-1003">Cell membrane</keyword>
<dbReference type="InterPro" id="IPR051258">
    <property type="entry name" value="Diverse_Substrate_Transporter"/>
</dbReference>
<feature type="domain" description="EamA" evidence="8">
    <location>
        <begin position="229"/>
        <end position="384"/>
    </location>
</feature>
<evidence type="ECO:0000256" key="6">
    <source>
        <dbReference type="SAM" id="MobiDB-lite"/>
    </source>
</evidence>
<keyword evidence="5 7" id="KW-0472">Membrane</keyword>
<feature type="transmembrane region" description="Helical" evidence="7">
    <location>
        <begin position="227"/>
        <end position="246"/>
    </location>
</feature>
<dbReference type="PANTHER" id="PTHR42920:SF5">
    <property type="entry name" value="EAMA DOMAIN-CONTAINING PROTEIN"/>
    <property type="match status" value="1"/>
</dbReference>
<feature type="transmembrane region" description="Helical" evidence="7">
    <location>
        <begin position="342"/>
        <end position="361"/>
    </location>
</feature>
<dbReference type="AlphaFoldDB" id="K0T2X7"/>
<dbReference type="InterPro" id="IPR037185">
    <property type="entry name" value="EmrE-like"/>
</dbReference>
<sequence length="386" mass="39898">MHSTRQRNGRLADPRSAAATTGSNHERAPLMMASRSSSANGGEVSSGAKQSPAADASKTMGRAMLLLVAFLYGTLNVVLRAVYSTDGPPVASVLSFARQCLSVLVFIPIFVFTPPSTAESDGQVGSERKADVKTPGTRPLWLAALELAVWNVGAQGLINAGVLFTQAARASFLTQTSVVITPLLSALAGEKVNRQVWAGCGLALGGLFLISTSGGGGEVSMGAAADVLRGDTMVLGGALCWSMYIFRTSKIASSYDELKFQFAKNSLMALLYGGWAAWTAVTAISSAAASGVGGWSEALAPLWSGVASPWVWALLAYSAIGPGSVADILQQKGQKETSASESNIILCLESVFTLLCALLFLGEVSSLKEVAGGLLIVAAAALASRE</sequence>
<dbReference type="Pfam" id="PF00892">
    <property type="entry name" value="EamA"/>
    <property type="match status" value="2"/>
</dbReference>
<dbReference type="InterPro" id="IPR000620">
    <property type="entry name" value="EamA_dom"/>
</dbReference>